<name>A0ABU3QFZ9_9ACTN</name>
<feature type="region of interest" description="Disordered" evidence="1">
    <location>
        <begin position="33"/>
        <end position="70"/>
    </location>
</feature>
<evidence type="ECO:0000256" key="1">
    <source>
        <dbReference type="SAM" id="MobiDB-lite"/>
    </source>
</evidence>
<feature type="region of interest" description="Disordered" evidence="1">
    <location>
        <begin position="1"/>
        <end position="21"/>
    </location>
</feature>
<dbReference type="Proteomes" id="UP001250181">
    <property type="component" value="Unassembled WGS sequence"/>
</dbReference>
<dbReference type="EMBL" id="JAWCTQ010000005">
    <property type="protein sequence ID" value="MDT9681707.1"/>
    <property type="molecule type" value="Genomic_DNA"/>
</dbReference>
<proteinExistence type="predicted"/>
<evidence type="ECO:0000313" key="2">
    <source>
        <dbReference type="EMBL" id="MDT9681707.1"/>
    </source>
</evidence>
<sequence length="70" mass="7054">MSDTPSAPDPVEVTTEPPGAPAYPVEVLLEEHPAAPVPPAPVPEPPVPGTQTPDTAPVVPVSGGEQEEIA</sequence>
<accession>A0ABU3QFZ9</accession>
<keyword evidence="3" id="KW-1185">Reference proteome</keyword>
<reference evidence="2 3" key="1">
    <citation type="submission" date="2023-09" db="EMBL/GenBank/DDBJ databases">
        <title>Streptomyces sp. nov.: A antagonism against Alternaria gaisen Producing Streptochlin, Isolated from Tamarix root soil.</title>
        <authorList>
            <person name="Chen Y."/>
        </authorList>
    </citation>
    <scope>NUCLEOTIDE SEQUENCE [LARGE SCALE GENOMIC DNA]</scope>
    <source>
        <strain evidence="2 3">TRM76323</strain>
    </source>
</reference>
<feature type="compositionally biased region" description="Pro residues" evidence="1">
    <location>
        <begin position="35"/>
        <end position="48"/>
    </location>
</feature>
<gene>
    <name evidence="2" type="ORF">RND61_06415</name>
</gene>
<dbReference type="RefSeq" id="WP_315876802.1">
    <property type="nucleotide sequence ID" value="NZ_JAWCTQ010000005.1"/>
</dbReference>
<evidence type="ECO:0000313" key="3">
    <source>
        <dbReference type="Proteomes" id="UP001250181"/>
    </source>
</evidence>
<protein>
    <submittedName>
        <fullName evidence="2">Uncharacterized protein</fullName>
    </submittedName>
</protein>
<comment type="caution">
    <text evidence="2">The sequence shown here is derived from an EMBL/GenBank/DDBJ whole genome shotgun (WGS) entry which is preliminary data.</text>
</comment>
<organism evidence="2 3">
    <name type="scientific">Streptomyces tamarix</name>
    <dbReference type="NCBI Taxonomy" id="3078565"/>
    <lineage>
        <taxon>Bacteria</taxon>
        <taxon>Bacillati</taxon>
        <taxon>Actinomycetota</taxon>
        <taxon>Actinomycetes</taxon>
        <taxon>Kitasatosporales</taxon>
        <taxon>Streptomycetaceae</taxon>
        <taxon>Streptomyces</taxon>
    </lineage>
</organism>